<reference evidence="1" key="1">
    <citation type="submission" date="2023-01" db="EMBL/GenBank/DDBJ databases">
        <title>Metagenome sequencing of chrysophaentin producing Chrysophaeum taylorii.</title>
        <authorList>
            <person name="Davison J."/>
            <person name="Bewley C."/>
        </authorList>
    </citation>
    <scope>NUCLEOTIDE SEQUENCE</scope>
    <source>
        <strain evidence="1">NIES-1699</strain>
    </source>
</reference>
<keyword evidence="2" id="KW-1185">Reference proteome</keyword>
<organism evidence="1 2">
    <name type="scientific">Chrysophaeum taylorii</name>
    <dbReference type="NCBI Taxonomy" id="2483200"/>
    <lineage>
        <taxon>Eukaryota</taxon>
        <taxon>Sar</taxon>
        <taxon>Stramenopiles</taxon>
        <taxon>Ochrophyta</taxon>
        <taxon>Pelagophyceae</taxon>
        <taxon>Pelagomonadales</taxon>
        <taxon>Pelagomonadaceae</taxon>
        <taxon>Chrysophaeum</taxon>
    </lineage>
</organism>
<dbReference type="AlphaFoldDB" id="A0AAD7UB50"/>
<accession>A0AAD7UB50</accession>
<gene>
    <name evidence="1" type="ORF">CTAYLR_008462</name>
</gene>
<name>A0AAD7UB50_9STRA</name>
<proteinExistence type="predicted"/>
<dbReference type="InterPro" id="IPR032727">
    <property type="entry name" value="CLAMP"/>
</dbReference>
<evidence type="ECO:0000313" key="2">
    <source>
        <dbReference type="Proteomes" id="UP001230188"/>
    </source>
</evidence>
<dbReference type="PANTHER" id="PTHR28457:SF1">
    <property type="entry name" value="CILIA- AND FLAGELLA-ASSOCIATED PROTEIN 119"/>
    <property type="match status" value="1"/>
</dbReference>
<sequence>MDAIVPVISVAQVAALAEIHDPLELRRRLVAIFGATSPDAVVGDFYGILYTFARARGFSKTKMAIFLTICQVVFDADVRTNDPTQTMDASFKKLEALLLKHSVERPPYSVGIFDQADVAAIVDVMLHTYFRHWRLYKTCFTPKLEASFWQTPPFGVEVPAAETPPLDAFTPLEIDGKKYPTTATDVVVVVV</sequence>
<dbReference type="Pfam" id="PF14769">
    <property type="entry name" value="CLAMP"/>
    <property type="match status" value="1"/>
</dbReference>
<evidence type="ECO:0000313" key="1">
    <source>
        <dbReference type="EMBL" id="KAJ8601601.1"/>
    </source>
</evidence>
<dbReference type="EMBL" id="JAQMWT010000418">
    <property type="protein sequence ID" value="KAJ8601601.1"/>
    <property type="molecule type" value="Genomic_DNA"/>
</dbReference>
<comment type="caution">
    <text evidence="1">The sequence shown here is derived from an EMBL/GenBank/DDBJ whole genome shotgun (WGS) entry which is preliminary data.</text>
</comment>
<dbReference type="Proteomes" id="UP001230188">
    <property type="component" value="Unassembled WGS sequence"/>
</dbReference>
<dbReference type="PANTHER" id="PTHR28457">
    <property type="entry name" value="COILED-COIL DOMAIN-CONTAINING PROTEIN 189"/>
    <property type="match status" value="1"/>
</dbReference>
<protein>
    <submittedName>
        <fullName evidence="1">Uncharacterized protein</fullName>
    </submittedName>
</protein>